<dbReference type="AlphaFoldDB" id="A0A8J7KZ92"/>
<dbReference type="EMBL" id="JADOUF010000001">
    <property type="protein sequence ID" value="MBG6140507.1"/>
    <property type="molecule type" value="Genomic_DNA"/>
</dbReference>
<name>A0A8J7KZ92_9ACTN</name>
<proteinExistence type="predicted"/>
<dbReference type="RefSeq" id="WP_197007044.1">
    <property type="nucleotide sequence ID" value="NZ_BONS01000005.1"/>
</dbReference>
<keyword evidence="2" id="KW-1185">Reference proteome</keyword>
<gene>
    <name evidence="1" type="ORF">IW245_006701</name>
</gene>
<comment type="caution">
    <text evidence="1">The sequence shown here is derived from an EMBL/GenBank/DDBJ whole genome shotgun (WGS) entry which is preliminary data.</text>
</comment>
<protein>
    <submittedName>
        <fullName evidence="1">Uncharacterized protein</fullName>
    </submittedName>
</protein>
<organism evidence="1 2">
    <name type="scientific">Longispora fulva</name>
    <dbReference type="NCBI Taxonomy" id="619741"/>
    <lineage>
        <taxon>Bacteria</taxon>
        <taxon>Bacillati</taxon>
        <taxon>Actinomycetota</taxon>
        <taxon>Actinomycetes</taxon>
        <taxon>Micromonosporales</taxon>
        <taxon>Micromonosporaceae</taxon>
        <taxon>Longispora</taxon>
    </lineage>
</organism>
<evidence type="ECO:0000313" key="1">
    <source>
        <dbReference type="EMBL" id="MBG6140507.1"/>
    </source>
</evidence>
<accession>A0A8J7KZ92</accession>
<sequence>MAFAAPHSPVTFFPAGPPSGPIVHGCHGGAGASTLARLLELPDLPTGWAPPPQARLLLVARGTPYGSRAAVSVLAALRAQPSLAALALVVVGDGPWPEPMTATRRLVTLGPLVPAVVRVPFVGRWRYLDDPLSARIPRAVTSALARIRAALAAPEGGIPS</sequence>
<reference evidence="1" key="1">
    <citation type="submission" date="2020-11" db="EMBL/GenBank/DDBJ databases">
        <title>Sequencing the genomes of 1000 actinobacteria strains.</title>
        <authorList>
            <person name="Klenk H.-P."/>
        </authorList>
    </citation>
    <scope>NUCLEOTIDE SEQUENCE</scope>
    <source>
        <strain evidence="1">DSM 45356</strain>
    </source>
</reference>
<dbReference type="Proteomes" id="UP000622552">
    <property type="component" value="Unassembled WGS sequence"/>
</dbReference>
<evidence type="ECO:0000313" key="2">
    <source>
        <dbReference type="Proteomes" id="UP000622552"/>
    </source>
</evidence>